<dbReference type="PANTHER" id="PTHR43441:SF6">
    <property type="entry name" value="N-ACETYLTRANSFERASE DOMAIN-CONTAINING PROTEIN"/>
    <property type="match status" value="1"/>
</dbReference>
<dbReference type="Proteomes" id="UP000827138">
    <property type="component" value="Chromosome"/>
</dbReference>
<dbReference type="Gene3D" id="3.40.630.30">
    <property type="match status" value="1"/>
</dbReference>
<name>A0ABX8Y5Y9_9ACTN</name>
<dbReference type="SUPFAM" id="SSF55729">
    <property type="entry name" value="Acyl-CoA N-acyltransferases (Nat)"/>
    <property type="match status" value="1"/>
</dbReference>
<evidence type="ECO:0000313" key="2">
    <source>
        <dbReference type="EMBL" id="QYX83163.1"/>
    </source>
</evidence>
<sequence>MGGEQVREAVEHGLAVLGAVADRDWEGTRAGRLDWNCRETAEHIASDLIAYAAQLAGRPTARYVPFEIDMAECENNADVLEVIRTTGALLTATVHTTPRSVRAFHPYPFRAADREGFAAMGVAEVLLHTHDIVEGLGLPASAAVPPAGLGLCESVLARLFPHVRPGDDPWATLLWATGRGDLPGRAPVTEWKWSNPLHIDAERLVLQGIHPAAAADLAEGGTGGFDWVVGGPVDGTRIGAGLVFQAYEAGVHRPEWGMFVLVRKEDGLAVGALGYHGAPDEEGRVEIGYDLVEGARGRGYMTEAVGALTGWARGRSRERGDVRSLFAVVEKLNTPSQSVLSRAGFEKVSDDWGDGEHGEHGGQFAYELRLRA</sequence>
<protein>
    <submittedName>
        <fullName evidence="2">GNAT family N-acetyltransferase</fullName>
    </submittedName>
</protein>
<dbReference type="PROSITE" id="PS51186">
    <property type="entry name" value="GNAT"/>
    <property type="match status" value="1"/>
</dbReference>
<dbReference type="RefSeq" id="WP_220651660.1">
    <property type="nucleotide sequence ID" value="NZ_CP080647.1"/>
</dbReference>
<dbReference type="PANTHER" id="PTHR43441">
    <property type="entry name" value="RIBOSOMAL-PROTEIN-SERINE ACETYLTRANSFERASE"/>
    <property type="match status" value="1"/>
</dbReference>
<keyword evidence="3" id="KW-1185">Reference proteome</keyword>
<gene>
    <name evidence="2" type="ORF">K1J60_24320</name>
</gene>
<proteinExistence type="predicted"/>
<feature type="domain" description="N-acetyltransferase" evidence="1">
    <location>
        <begin position="204"/>
        <end position="372"/>
    </location>
</feature>
<dbReference type="EMBL" id="CP080647">
    <property type="protein sequence ID" value="QYX83163.1"/>
    <property type="molecule type" value="Genomic_DNA"/>
</dbReference>
<organism evidence="2 3">
    <name type="scientific">Streptomyces akebiae</name>
    <dbReference type="NCBI Taxonomy" id="2865673"/>
    <lineage>
        <taxon>Bacteria</taxon>
        <taxon>Bacillati</taxon>
        <taxon>Actinomycetota</taxon>
        <taxon>Actinomycetes</taxon>
        <taxon>Kitasatosporales</taxon>
        <taxon>Streptomycetaceae</taxon>
        <taxon>Streptomyces</taxon>
    </lineage>
</organism>
<dbReference type="InterPro" id="IPR051908">
    <property type="entry name" value="Ribosomal_N-acetyltransferase"/>
</dbReference>
<dbReference type="InterPro" id="IPR016181">
    <property type="entry name" value="Acyl_CoA_acyltransferase"/>
</dbReference>
<accession>A0ABX8Y5Y9</accession>
<evidence type="ECO:0000259" key="1">
    <source>
        <dbReference type="PROSITE" id="PS51186"/>
    </source>
</evidence>
<dbReference type="Pfam" id="PF13302">
    <property type="entry name" value="Acetyltransf_3"/>
    <property type="match status" value="1"/>
</dbReference>
<evidence type="ECO:0000313" key="3">
    <source>
        <dbReference type="Proteomes" id="UP000827138"/>
    </source>
</evidence>
<dbReference type="InterPro" id="IPR000182">
    <property type="entry name" value="GNAT_dom"/>
</dbReference>
<reference evidence="2 3" key="1">
    <citation type="submission" date="2021-08" db="EMBL/GenBank/DDBJ databases">
        <authorList>
            <person name="Ping M."/>
        </authorList>
    </citation>
    <scope>NUCLEOTIDE SEQUENCE [LARGE SCALE GENOMIC DNA]</scope>
    <source>
        <strain evidence="2 3">MG28</strain>
    </source>
</reference>